<keyword evidence="4" id="KW-1185">Reference proteome</keyword>
<dbReference type="EMBL" id="JAPDFW010000033">
    <property type="protein sequence ID" value="KAJ5079386.1"/>
    <property type="molecule type" value="Genomic_DNA"/>
</dbReference>
<evidence type="ECO:0000313" key="3">
    <source>
        <dbReference type="EMBL" id="KAJ5079386.1"/>
    </source>
</evidence>
<evidence type="ECO:0000256" key="2">
    <source>
        <dbReference type="SAM" id="MobiDB-lite"/>
    </source>
</evidence>
<reference evidence="3" key="1">
    <citation type="submission" date="2022-10" db="EMBL/GenBank/DDBJ databases">
        <title>Novel sulphate-reducing endosymbionts in the free-living metamonad Anaeramoeba.</title>
        <authorList>
            <person name="Jerlstrom-Hultqvist J."/>
            <person name="Cepicka I."/>
            <person name="Gallot-Lavallee L."/>
            <person name="Salas-Leiva D."/>
            <person name="Curtis B.A."/>
            <person name="Zahonova K."/>
            <person name="Pipaliya S."/>
            <person name="Dacks J."/>
            <person name="Roger A.J."/>
        </authorList>
    </citation>
    <scope>NUCLEOTIDE SEQUENCE</scope>
    <source>
        <strain evidence="3">BMAN</strain>
    </source>
</reference>
<proteinExistence type="predicted"/>
<organism evidence="3 4">
    <name type="scientific">Anaeramoeba ignava</name>
    <name type="common">Anaerobic marine amoeba</name>
    <dbReference type="NCBI Taxonomy" id="1746090"/>
    <lineage>
        <taxon>Eukaryota</taxon>
        <taxon>Metamonada</taxon>
        <taxon>Anaeramoebidae</taxon>
        <taxon>Anaeramoeba</taxon>
    </lineage>
</organism>
<keyword evidence="1" id="KW-0175">Coiled coil</keyword>
<feature type="compositionally biased region" description="Basic and acidic residues" evidence="2">
    <location>
        <begin position="89"/>
        <end position="107"/>
    </location>
</feature>
<gene>
    <name evidence="3" type="ORF">M0811_04407</name>
</gene>
<evidence type="ECO:0000256" key="1">
    <source>
        <dbReference type="SAM" id="Coils"/>
    </source>
</evidence>
<dbReference type="Proteomes" id="UP001149090">
    <property type="component" value="Unassembled WGS sequence"/>
</dbReference>
<sequence length="387" mass="46204">MSKNTDLKKEDEKIQIITESESENESENESEQQQQQQSDWDIFMTKFTKLFAEPFIYGAALGLGQSFGQAKKIKRKAKHQFIDLFSTTEKQEEEPKTEKEKEEKETNENPFQKFISEHAKFIPKNNPLIQNMIKNQQQEQEETEKPQRKTHTRIGQEIYHLLFENQNFRLFQNESKLISTHQVQKFLPHRTTYIFDMRTDDEHAPEILLRSGDGISGQIPHFLVENNTEILEKMEETIQLLKELSWSFPEYRKIKKKQHIQSEIQRVNNQKKQLEERIQSLSKKIENKQQNEIIFMKLDHQVNDIFKASSKIEINKSQQKPKKIQVNQSDSSFYLNLCGIQTEEPEDKKKDKKKKKKKRKKGITNWNDFQKKNKNKNKNHNHNHNYK</sequence>
<feature type="compositionally biased region" description="Basic residues" evidence="2">
    <location>
        <begin position="350"/>
        <end position="362"/>
    </location>
</feature>
<comment type="caution">
    <text evidence="3">The sequence shown here is derived from an EMBL/GenBank/DDBJ whole genome shotgun (WGS) entry which is preliminary data.</text>
</comment>
<feature type="region of interest" description="Disordered" evidence="2">
    <location>
        <begin position="344"/>
        <end position="387"/>
    </location>
</feature>
<feature type="compositionally biased region" description="Acidic residues" evidence="2">
    <location>
        <begin position="20"/>
        <end position="30"/>
    </location>
</feature>
<dbReference type="AlphaFoldDB" id="A0A9Q0LT23"/>
<evidence type="ECO:0000313" key="4">
    <source>
        <dbReference type="Proteomes" id="UP001149090"/>
    </source>
</evidence>
<feature type="coiled-coil region" evidence="1">
    <location>
        <begin position="224"/>
        <end position="291"/>
    </location>
</feature>
<feature type="region of interest" description="Disordered" evidence="2">
    <location>
        <begin position="85"/>
        <end position="109"/>
    </location>
</feature>
<feature type="compositionally biased region" description="Basic and acidic residues" evidence="2">
    <location>
        <begin position="1"/>
        <end position="14"/>
    </location>
</feature>
<accession>A0A9Q0LT23</accession>
<name>A0A9Q0LT23_ANAIG</name>
<feature type="region of interest" description="Disordered" evidence="2">
    <location>
        <begin position="1"/>
        <end position="39"/>
    </location>
</feature>
<protein>
    <submittedName>
        <fullName evidence="3">Uncharacterized protein</fullName>
    </submittedName>
</protein>
<feature type="compositionally biased region" description="Basic residues" evidence="2">
    <location>
        <begin position="372"/>
        <end position="387"/>
    </location>
</feature>